<dbReference type="SUPFAM" id="SSF53474">
    <property type="entry name" value="alpha/beta-Hydrolases"/>
    <property type="match status" value="1"/>
</dbReference>
<name>W2S1K5_CYPE1</name>
<dbReference type="GeneID" id="19969058"/>
<evidence type="ECO:0000313" key="2">
    <source>
        <dbReference type="EMBL" id="ETN42562.1"/>
    </source>
</evidence>
<dbReference type="VEuPathDB" id="FungiDB:HMPREF1541_01719"/>
<feature type="compositionally biased region" description="Polar residues" evidence="1">
    <location>
        <begin position="41"/>
        <end position="53"/>
    </location>
</feature>
<evidence type="ECO:0000256" key="1">
    <source>
        <dbReference type="SAM" id="MobiDB-lite"/>
    </source>
</evidence>
<reference evidence="2 3" key="1">
    <citation type="submission" date="2013-03" db="EMBL/GenBank/DDBJ databases">
        <title>The Genome Sequence of Phialophora europaea CBS 101466.</title>
        <authorList>
            <consortium name="The Broad Institute Genomics Platform"/>
            <person name="Cuomo C."/>
            <person name="de Hoog S."/>
            <person name="Gorbushina A."/>
            <person name="Walker B."/>
            <person name="Young S.K."/>
            <person name="Zeng Q."/>
            <person name="Gargeya S."/>
            <person name="Fitzgerald M."/>
            <person name="Haas B."/>
            <person name="Abouelleil A."/>
            <person name="Allen A.W."/>
            <person name="Alvarado L."/>
            <person name="Arachchi H.M."/>
            <person name="Berlin A.M."/>
            <person name="Chapman S.B."/>
            <person name="Gainer-Dewar J."/>
            <person name="Goldberg J."/>
            <person name="Griggs A."/>
            <person name="Gujja S."/>
            <person name="Hansen M."/>
            <person name="Howarth C."/>
            <person name="Imamovic A."/>
            <person name="Ireland A."/>
            <person name="Larimer J."/>
            <person name="McCowan C."/>
            <person name="Murphy C."/>
            <person name="Pearson M."/>
            <person name="Poon T.W."/>
            <person name="Priest M."/>
            <person name="Roberts A."/>
            <person name="Saif S."/>
            <person name="Shea T."/>
            <person name="Sisk P."/>
            <person name="Sykes S."/>
            <person name="Wortman J."/>
            <person name="Nusbaum C."/>
            <person name="Birren B."/>
        </authorList>
    </citation>
    <scope>NUCLEOTIDE SEQUENCE [LARGE SCALE GENOMIC DNA]</scope>
    <source>
        <strain evidence="2 3">CBS 101466</strain>
    </source>
</reference>
<organism evidence="2 3">
    <name type="scientific">Cyphellophora europaea (strain CBS 101466)</name>
    <name type="common">Phialophora europaea</name>
    <dbReference type="NCBI Taxonomy" id="1220924"/>
    <lineage>
        <taxon>Eukaryota</taxon>
        <taxon>Fungi</taxon>
        <taxon>Dikarya</taxon>
        <taxon>Ascomycota</taxon>
        <taxon>Pezizomycotina</taxon>
        <taxon>Eurotiomycetes</taxon>
        <taxon>Chaetothyriomycetidae</taxon>
        <taxon>Chaetothyriales</taxon>
        <taxon>Cyphellophoraceae</taxon>
        <taxon>Cyphellophora</taxon>
    </lineage>
</organism>
<feature type="region of interest" description="Disordered" evidence="1">
    <location>
        <begin position="672"/>
        <end position="692"/>
    </location>
</feature>
<dbReference type="OrthoDB" id="10250441at2759"/>
<dbReference type="FunCoup" id="W2S1K5">
    <property type="interactions" value="33"/>
</dbReference>
<dbReference type="eggNOG" id="ENOG502QVNJ">
    <property type="taxonomic scope" value="Eukaryota"/>
</dbReference>
<dbReference type="AlphaFoldDB" id="W2S1K5"/>
<dbReference type="PANTHER" id="PTHR11440">
    <property type="entry name" value="LECITHIN-CHOLESTEROL ACYLTRANSFERASE-RELATED"/>
    <property type="match status" value="1"/>
</dbReference>
<feature type="compositionally biased region" description="Basic and acidic residues" evidence="1">
    <location>
        <begin position="10"/>
        <end position="23"/>
    </location>
</feature>
<protein>
    <submittedName>
        <fullName evidence="2">Uncharacterized protein</fullName>
    </submittedName>
</protein>
<accession>W2S1K5</accession>
<feature type="region of interest" description="Disordered" evidence="1">
    <location>
        <begin position="1"/>
        <end position="67"/>
    </location>
</feature>
<dbReference type="RefSeq" id="XP_008714298.1">
    <property type="nucleotide sequence ID" value="XM_008716076.1"/>
</dbReference>
<dbReference type="InParanoid" id="W2S1K5"/>
<dbReference type="EMBL" id="KB822718">
    <property type="protein sequence ID" value="ETN42562.1"/>
    <property type="molecule type" value="Genomic_DNA"/>
</dbReference>
<dbReference type="Gene3D" id="3.40.50.1820">
    <property type="entry name" value="alpha/beta hydrolase"/>
    <property type="match status" value="1"/>
</dbReference>
<keyword evidence="3" id="KW-1185">Reference proteome</keyword>
<dbReference type="Proteomes" id="UP000030752">
    <property type="component" value="Unassembled WGS sequence"/>
</dbReference>
<feature type="compositionally biased region" description="Polar residues" evidence="1">
    <location>
        <begin position="676"/>
        <end position="692"/>
    </location>
</feature>
<dbReference type="InterPro" id="IPR029058">
    <property type="entry name" value="AB_hydrolase_fold"/>
</dbReference>
<feature type="region of interest" description="Disordered" evidence="1">
    <location>
        <begin position="107"/>
        <end position="223"/>
    </location>
</feature>
<evidence type="ECO:0000313" key="3">
    <source>
        <dbReference type="Proteomes" id="UP000030752"/>
    </source>
</evidence>
<gene>
    <name evidence="2" type="ORF">HMPREF1541_01719</name>
</gene>
<dbReference type="HOGENOM" id="CLU_007657_0_0_1"/>
<feature type="region of interest" description="Disordered" evidence="1">
    <location>
        <begin position="611"/>
        <end position="656"/>
    </location>
</feature>
<sequence>MKSPTTPAVEKQRILDQSRDYFDRTQSSEAIPEGTQPPSPVTASSQPGPTQQLDPVPAPWKAPTMQRPSIAAAFDEVRNVTKRRSLSGSNMFGSLKKMLPDMPSLPTLKSQSFYSNFSAEPSPRTEKEETDKADKASDRPERQAKAWYSHIGGSDITERGPSTPPGKSGFHRLDTSQSTKSKRHSDPLLLEKALQREPTAGLDGNVESFLTPISPGRRNSESSLYLSRRLSGVSSYDDMTAFAHVSEMANSRLKALTDSFQSSTIRFPRLPTMKTNFGKTTPTDDETDRNTQLNAQSSSRDRSSGKEKERFYTNLHNIRKSKRLIEIETSQHRAHPILSDALDELEGDLVILGGYRGSILREAKSPNRQLWAPVKVGLNLRKADLEVGLTREDEERAADTIVPGGVLSHIGPIDICRRLLKHSRKCPNLKNGTLRVHDWGYDWRLSPDLLAGRLINFLEGLECNQPDQSPEKRGAWLIAHSLGGLITRYAVNLRPELFAGVLYAGTPQNCVNIMGPLRNGDDVLLSSKVLTAQVNFTIRTSFALLPEDGRCFIQRDTNERLDLDFFDPKTWEDHHLSPCIKAAVDPTSVTKQRDRSKSLVGMMAQSVSNLQLPGFLSNGPDSPRSGTLPSKPPYPQINAEPARVESTTSDERSSAPDYAQNLVAEPAGEALMEPSMGTNNLKPHKTSGATTSTLDPAAAREYLARTLKEIVAFKRALAHKPAQQSANRYPPHALIFGKTVPTVYGAKVASREAIKYADSLDDLVFAAGDGVVLASAAQLPEGYRVVKGGRIESDRGHVGLMGDLEGVGRALSALVDGRRKGVGMGCYADVQKSA</sequence>
<feature type="region of interest" description="Disordered" evidence="1">
    <location>
        <begin position="272"/>
        <end position="310"/>
    </location>
</feature>
<proteinExistence type="predicted"/>
<feature type="compositionally biased region" description="Basic and acidic residues" evidence="1">
    <location>
        <begin position="299"/>
        <end position="310"/>
    </location>
</feature>
<feature type="compositionally biased region" description="Polar residues" evidence="1">
    <location>
        <begin position="107"/>
        <end position="119"/>
    </location>
</feature>
<feature type="compositionally biased region" description="Basic and acidic residues" evidence="1">
    <location>
        <begin position="123"/>
        <end position="144"/>
    </location>
</feature>